<evidence type="ECO:0000256" key="1">
    <source>
        <dbReference type="SAM" id="SignalP"/>
    </source>
</evidence>
<name>A0A409X443_PSICY</name>
<feature type="chain" id="PRO_5018985487" evidence="1">
    <location>
        <begin position="22"/>
        <end position="110"/>
    </location>
</feature>
<dbReference type="Proteomes" id="UP000283269">
    <property type="component" value="Unassembled WGS sequence"/>
</dbReference>
<feature type="signal peptide" evidence="1">
    <location>
        <begin position="1"/>
        <end position="21"/>
    </location>
</feature>
<evidence type="ECO:0000313" key="2">
    <source>
        <dbReference type="EMBL" id="PPQ85522.1"/>
    </source>
</evidence>
<accession>A0A409X443</accession>
<evidence type="ECO:0000313" key="3">
    <source>
        <dbReference type="Proteomes" id="UP000283269"/>
    </source>
</evidence>
<protein>
    <submittedName>
        <fullName evidence="2">Uncharacterized protein</fullName>
    </submittedName>
</protein>
<sequence length="110" mass="10934">MQFNVLVIASALLASASVAVSTTITGFAGADCTGTQGQSIDIPSNQCFLLGNSSTKSVRYSGVPNQIVFFIPNASGSHSFCTGGASLVLGPGSGCATAPAGANWDSIAVF</sequence>
<comment type="caution">
    <text evidence="2">The sequence shown here is derived from an EMBL/GenBank/DDBJ whole genome shotgun (WGS) entry which is preliminary data.</text>
</comment>
<proteinExistence type="predicted"/>
<reference evidence="2 3" key="1">
    <citation type="journal article" date="2018" name="Evol. Lett.">
        <title>Horizontal gene cluster transfer increased hallucinogenic mushroom diversity.</title>
        <authorList>
            <person name="Reynolds H.T."/>
            <person name="Vijayakumar V."/>
            <person name="Gluck-Thaler E."/>
            <person name="Korotkin H.B."/>
            <person name="Matheny P.B."/>
            <person name="Slot J.C."/>
        </authorList>
    </citation>
    <scope>NUCLEOTIDE SEQUENCE [LARGE SCALE GENOMIC DNA]</scope>
    <source>
        <strain evidence="2 3">2631</strain>
    </source>
</reference>
<dbReference type="EMBL" id="NHYD01002698">
    <property type="protein sequence ID" value="PPQ85522.1"/>
    <property type="molecule type" value="Genomic_DNA"/>
</dbReference>
<keyword evidence="1" id="KW-0732">Signal</keyword>
<dbReference type="AlphaFoldDB" id="A0A409X443"/>
<keyword evidence="3" id="KW-1185">Reference proteome</keyword>
<organism evidence="2 3">
    <name type="scientific">Psilocybe cyanescens</name>
    <dbReference type="NCBI Taxonomy" id="93625"/>
    <lineage>
        <taxon>Eukaryota</taxon>
        <taxon>Fungi</taxon>
        <taxon>Dikarya</taxon>
        <taxon>Basidiomycota</taxon>
        <taxon>Agaricomycotina</taxon>
        <taxon>Agaricomycetes</taxon>
        <taxon>Agaricomycetidae</taxon>
        <taxon>Agaricales</taxon>
        <taxon>Agaricineae</taxon>
        <taxon>Strophariaceae</taxon>
        <taxon>Psilocybe</taxon>
    </lineage>
</organism>
<gene>
    <name evidence="2" type="ORF">CVT25_006565</name>
</gene>
<dbReference type="InParanoid" id="A0A409X443"/>